<organism evidence="2 3">
    <name type="scientific">Sphingomonas psychrolutea</name>
    <dbReference type="NCBI Taxonomy" id="1259676"/>
    <lineage>
        <taxon>Bacteria</taxon>
        <taxon>Pseudomonadati</taxon>
        <taxon>Pseudomonadota</taxon>
        <taxon>Alphaproteobacteria</taxon>
        <taxon>Sphingomonadales</taxon>
        <taxon>Sphingomonadaceae</taxon>
        <taxon>Sphingomonas</taxon>
    </lineage>
</organism>
<dbReference type="InterPro" id="IPR002130">
    <property type="entry name" value="Cyclophilin-type_PPIase_dom"/>
</dbReference>
<keyword evidence="3" id="KW-1185">Reference proteome</keyword>
<proteinExistence type="predicted"/>
<evidence type="ECO:0000313" key="2">
    <source>
        <dbReference type="EMBL" id="GGA40938.1"/>
    </source>
</evidence>
<dbReference type="PANTHER" id="PTHR47511">
    <property type="entry name" value="PEPTIDYL-PROLYL CIS-TRANS ISOMERASE CYP23"/>
    <property type="match status" value="1"/>
</dbReference>
<dbReference type="PROSITE" id="PS50072">
    <property type="entry name" value="CSA_PPIASE_2"/>
    <property type="match status" value="1"/>
</dbReference>
<sequence>MCRALLGAAPAPEPPIVRVRLVTGAGPIVLALDMRRAPKTSANFLAYVDDGRLDGTFFYRASRRKTAPGSGFVQGGIGTDSHRMLDRLPLEPTNLTGIKHLDATVSMARYDRTDSGTGNFSIMLGPNPSLDARPGWPGYAAFAHVIAGMDVVKRMLAVPTRPGGDGAFKGQMMARPIPILRAIRLDGVAKPSGRLKVWLMLRRVG</sequence>
<evidence type="ECO:0000259" key="1">
    <source>
        <dbReference type="PROSITE" id="PS50072"/>
    </source>
</evidence>
<evidence type="ECO:0000313" key="3">
    <source>
        <dbReference type="Proteomes" id="UP000618591"/>
    </source>
</evidence>
<gene>
    <name evidence="2" type="ORF">GCM10011395_08970</name>
</gene>
<keyword evidence="2" id="KW-0413">Isomerase</keyword>
<dbReference type="Proteomes" id="UP000618591">
    <property type="component" value="Unassembled WGS sequence"/>
</dbReference>
<feature type="domain" description="PPIase cyclophilin-type" evidence="1">
    <location>
        <begin position="25"/>
        <end position="176"/>
    </location>
</feature>
<dbReference type="InterPro" id="IPR029000">
    <property type="entry name" value="Cyclophilin-like_dom_sf"/>
</dbReference>
<protein>
    <submittedName>
        <fullName evidence="2">Peptidyl-prolyl cis-trans isomerase</fullName>
    </submittedName>
</protein>
<dbReference type="InterPro" id="IPR044233">
    <property type="entry name" value="CYP23-like"/>
</dbReference>
<dbReference type="EMBL" id="BMDW01000004">
    <property type="protein sequence ID" value="GGA40938.1"/>
    <property type="molecule type" value="Genomic_DNA"/>
</dbReference>
<dbReference type="PANTHER" id="PTHR47511:SF1">
    <property type="entry name" value="PEPTIDYL-PROLYL CIS-TRANS ISOMERASE CYP23"/>
    <property type="match status" value="1"/>
</dbReference>
<name>A0ABQ1GCF7_9SPHN</name>
<dbReference type="SUPFAM" id="SSF50891">
    <property type="entry name" value="Cyclophilin-like"/>
    <property type="match status" value="1"/>
</dbReference>
<dbReference type="Gene3D" id="2.40.100.10">
    <property type="entry name" value="Cyclophilin-like"/>
    <property type="match status" value="1"/>
</dbReference>
<accession>A0ABQ1GCF7</accession>
<comment type="caution">
    <text evidence="2">The sequence shown here is derived from an EMBL/GenBank/DDBJ whole genome shotgun (WGS) entry which is preliminary data.</text>
</comment>
<dbReference type="Pfam" id="PF00160">
    <property type="entry name" value="Pro_isomerase"/>
    <property type="match status" value="1"/>
</dbReference>
<reference evidence="3" key="1">
    <citation type="journal article" date="2019" name="Int. J. Syst. Evol. Microbiol.">
        <title>The Global Catalogue of Microorganisms (GCM) 10K type strain sequencing project: providing services to taxonomists for standard genome sequencing and annotation.</title>
        <authorList>
            <consortium name="The Broad Institute Genomics Platform"/>
            <consortium name="The Broad Institute Genome Sequencing Center for Infectious Disease"/>
            <person name="Wu L."/>
            <person name="Ma J."/>
        </authorList>
    </citation>
    <scope>NUCLEOTIDE SEQUENCE [LARGE SCALE GENOMIC DNA]</scope>
    <source>
        <strain evidence="3">CGMCC 1.10106</strain>
    </source>
</reference>
<dbReference type="GO" id="GO:0016853">
    <property type="term" value="F:isomerase activity"/>
    <property type="evidence" value="ECO:0007669"/>
    <property type="project" value="UniProtKB-KW"/>
</dbReference>